<proteinExistence type="predicted"/>
<name>H6RPA7_BLASD</name>
<reference evidence="2" key="2">
    <citation type="submission" date="2012-02" db="EMBL/GenBank/DDBJ databases">
        <title>Complete genome sequence of Blastococcus saxobsidens strain DD2.</title>
        <authorList>
            <person name="Genoscope."/>
        </authorList>
    </citation>
    <scope>NUCLEOTIDE SEQUENCE [LARGE SCALE GENOMIC DNA]</scope>
    <source>
        <strain evidence="2">DD2</strain>
    </source>
</reference>
<dbReference type="AlphaFoldDB" id="H6RPA7"/>
<dbReference type="HOGENOM" id="CLU_3354894_0_0_11"/>
<dbReference type="KEGG" id="bsd:BLASA_3096"/>
<dbReference type="EMBL" id="FO117623">
    <property type="protein sequence ID" value="CCG03966.1"/>
    <property type="molecule type" value="Genomic_DNA"/>
</dbReference>
<dbReference type="GO" id="GO:0008864">
    <property type="term" value="F:formyltetrahydrofolate deformylase activity"/>
    <property type="evidence" value="ECO:0007669"/>
    <property type="project" value="UniProtKB-EC"/>
</dbReference>
<dbReference type="eggNOG" id="COG0788">
    <property type="taxonomic scope" value="Bacteria"/>
</dbReference>
<evidence type="ECO:0000313" key="2">
    <source>
        <dbReference type="Proteomes" id="UP000007517"/>
    </source>
</evidence>
<sequence>MRGAGRYVERQVLVQAVTRQVEDRVIVEGDRTVVFA</sequence>
<protein>
    <submittedName>
        <fullName evidence="1">Formyltetrahydrofolate deformylase (Formyl-FH(4) hydrolase)</fullName>
        <ecNumber evidence="1">3.5.1.10</ecNumber>
    </submittedName>
</protein>
<keyword evidence="1" id="KW-0378">Hydrolase</keyword>
<dbReference type="Proteomes" id="UP000007517">
    <property type="component" value="Chromosome"/>
</dbReference>
<keyword evidence="2" id="KW-1185">Reference proteome</keyword>
<dbReference type="STRING" id="1146883.BLASA_3096"/>
<reference evidence="1 2" key="1">
    <citation type="journal article" date="2012" name="J. Bacteriol.">
        <title>Genome Sequence of Blastococcus saxobsidens DD2, a Stone-Inhabiting Bacterium.</title>
        <authorList>
            <person name="Chouaia B."/>
            <person name="Crotti E."/>
            <person name="Brusetti L."/>
            <person name="Daffonchio D."/>
            <person name="Essoussi I."/>
            <person name="Nouioui I."/>
            <person name="Sbissi I."/>
            <person name="Ghodhbane-Gtari F."/>
            <person name="Gtari M."/>
            <person name="Vacherie B."/>
            <person name="Barbe V."/>
            <person name="Medigue C."/>
            <person name="Gury J."/>
            <person name="Pujic P."/>
            <person name="Normand P."/>
        </authorList>
    </citation>
    <scope>NUCLEOTIDE SEQUENCE [LARGE SCALE GENOMIC DNA]</scope>
    <source>
        <strain evidence="1 2">DD2</strain>
    </source>
</reference>
<gene>
    <name evidence="1" type="ordered locus">BLASA_3096</name>
</gene>
<evidence type="ECO:0000313" key="1">
    <source>
        <dbReference type="EMBL" id="CCG03966.1"/>
    </source>
</evidence>
<dbReference type="EC" id="3.5.1.10" evidence="1"/>
<organism evidence="1 2">
    <name type="scientific">Blastococcus saxobsidens (strain DD2)</name>
    <dbReference type="NCBI Taxonomy" id="1146883"/>
    <lineage>
        <taxon>Bacteria</taxon>
        <taxon>Bacillati</taxon>
        <taxon>Actinomycetota</taxon>
        <taxon>Actinomycetes</taxon>
        <taxon>Geodermatophilales</taxon>
        <taxon>Geodermatophilaceae</taxon>
        <taxon>Blastococcus</taxon>
    </lineage>
</organism>
<accession>H6RPA7</accession>